<comment type="catalytic activity">
    <reaction evidence="7 8">
        <text>CMP + ATP = CDP + ADP</text>
        <dbReference type="Rhea" id="RHEA:11600"/>
        <dbReference type="ChEBI" id="CHEBI:30616"/>
        <dbReference type="ChEBI" id="CHEBI:58069"/>
        <dbReference type="ChEBI" id="CHEBI:60377"/>
        <dbReference type="ChEBI" id="CHEBI:456216"/>
        <dbReference type="EC" id="2.7.4.25"/>
    </reaction>
</comment>
<keyword evidence="5 8" id="KW-0067">ATP-binding</keyword>
<evidence type="ECO:0000256" key="8">
    <source>
        <dbReference type="HAMAP-Rule" id="MF_00238"/>
    </source>
</evidence>
<keyword evidence="3 8" id="KW-0547">Nucleotide-binding</keyword>
<dbReference type="InterPro" id="IPR027417">
    <property type="entry name" value="P-loop_NTPase"/>
</dbReference>
<evidence type="ECO:0000256" key="4">
    <source>
        <dbReference type="ARBA" id="ARBA00022777"/>
    </source>
</evidence>
<name>A0A1E5L3U4_9FIRM</name>
<gene>
    <name evidence="8" type="primary">cmk</name>
    <name evidence="10" type="ORF">BHU72_08045</name>
</gene>
<comment type="similarity">
    <text evidence="1 8">Belongs to the cytidylate kinase family. Type 1 subfamily.</text>
</comment>
<proteinExistence type="inferred from homology"/>
<keyword evidence="11" id="KW-1185">Reference proteome</keyword>
<dbReference type="Pfam" id="PF02224">
    <property type="entry name" value="Cytidylate_kin"/>
    <property type="match status" value="1"/>
</dbReference>
<dbReference type="CDD" id="cd02020">
    <property type="entry name" value="CMPK"/>
    <property type="match status" value="1"/>
</dbReference>
<dbReference type="GO" id="GO:0005524">
    <property type="term" value="F:ATP binding"/>
    <property type="evidence" value="ECO:0007669"/>
    <property type="project" value="UniProtKB-UniRule"/>
</dbReference>
<evidence type="ECO:0000313" key="11">
    <source>
        <dbReference type="Proteomes" id="UP000095255"/>
    </source>
</evidence>
<evidence type="ECO:0000256" key="6">
    <source>
        <dbReference type="ARBA" id="ARBA00047615"/>
    </source>
</evidence>
<dbReference type="GO" id="GO:0006220">
    <property type="term" value="P:pyrimidine nucleotide metabolic process"/>
    <property type="evidence" value="ECO:0007669"/>
    <property type="project" value="UniProtKB-UniRule"/>
</dbReference>
<evidence type="ECO:0000256" key="7">
    <source>
        <dbReference type="ARBA" id="ARBA00048478"/>
    </source>
</evidence>
<evidence type="ECO:0000259" key="9">
    <source>
        <dbReference type="Pfam" id="PF02224"/>
    </source>
</evidence>
<dbReference type="AlphaFoldDB" id="A0A1E5L3U4"/>
<evidence type="ECO:0000256" key="2">
    <source>
        <dbReference type="ARBA" id="ARBA00022679"/>
    </source>
</evidence>
<comment type="subcellular location">
    <subcellularLocation>
        <location evidence="8">Cytoplasm</location>
    </subcellularLocation>
</comment>
<dbReference type="GO" id="GO:0036431">
    <property type="term" value="F:dCMP kinase activity"/>
    <property type="evidence" value="ECO:0007669"/>
    <property type="project" value="InterPro"/>
</dbReference>
<dbReference type="InterPro" id="IPR003136">
    <property type="entry name" value="Cytidylate_kin"/>
</dbReference>
<keyword evidence="4 8" id="KW-0418">Kinase</keyword>
<keyword evidence="8" id="KW-0963">Cytoplasm</keyword>
<feature type="domain" description="Cytidylate kinase" evidence="9">
    <location>
        <begin position="6"/>
        <end position="216"/>
    </location>
</feature>
<comment type="caution">
    <text evidence="10">The sequence shown here is derived from an EMBL/GenBank/DDBJ whole genome shotgun (WGS) entry which is preliminary data.</text>
</comment>
<dbReference type="Proteomes" id="UP000095255">
    <property type="component" value="Unassembled WGS sequence"/>
</dbReference>
<keyword evidence="2 8" id="KW-0808">Transferase</keyword>
<evidence type="ECO:0000313" key="10">
    <source>
        <dbReference type="EMBL" id="OEH84775.1"/>
    </source>
</evidence>
<dbReference type="RefSeq" id="WP_069702874.1">
    <property type="nucleotide sequence ID" value="NZ_MJAT01000036.1"/>
</dbReference>
<dbReference type="GO" id="GO:0005737">
    <property type="term" value="C:cytoplasm"/>
    <property type="evidence" value="ECO:0007669"/>
    <property type="project" value="UniProtKB-SubCell"/>
</dbReference>
<dbReference type="Gene3D" id="3.40.50.300">
    <property type="entry name" value="P-loop containing nucleotide triphosphate hydrolases"/>
    <property type="match status" value="1"/>
</dbReference>
<dbReference type="OrthoDB" id="9807434at2"/>
<evidence type="ECO:0000256" key="1">
    <source>
        <dbReference type="ARBA" id="ARBA00009427"/>
    </source>
</evidence>
<dbReference type="HAMAP" id="MF_00238">
    <property type="entry name" value="Cytidyl_kinase_type1"/>
    <property type="match status" value="1"/>
</dbReference>
<dbReference type="EC" id="2.7.4.25" evidence="8"/>
<dbReference type="STRING" id="1390249.BHU72_08045"/>
<dbReference type="NCBIfam" id="TIGR00017">
    <property type="entry name" value="cmk"/>
    <property type="match status" value="1"/>
</dbReference>
<sequence>MTHINIAIDGPAGAGKSTVAKKVSDLLGKGYYYIDTGALYRGITYIVLYNSIDITNERAILEELQRHELAFDQNQKLMINGQVYAEAIRTPEVTSHVSSIAAYPGVRSYILSLLRKLAVTGGVVMDGRDIGSYVLPNAEVKIFLTASLEERAKRRAEELQSKSYEIDLSALQKEIADRDKQDTERKESPLIQAEDAIRIDTTNLTIDEVVQEIVAISRTMIKELNHCQVKS</sequence>
<evidence type="ECO:0000256" key="3">
    <source>
        <dbReference type="ARBA" id="ARBA00022741"/>
    </source>
</evidence>
<accession>A0A1E5L3U4</accession>
<organism evidence="10 11">
    <name type="scientific">Desulfuribacillus stibiiarsenatis</name>
    <dbReference type="NCBI Taxonomy" id="1390249"/>
    <lineage>
        <taxon>Bacteria</taxon>
        <taxon>Bacillati</taxon>
        <taxon>Bacillota</taxon>
        <taxon>Desulfuribacillia</taxon>
        <taxon>Desulfuribacillales</taxon>
        <taxon>Desulfuribacillaceae</taxon>
        <taxon>Desulfuribacillus</taxon>
    </lineage>
</organism>
<reference evidence="10 11" key="1">
    <citation type="submission" date="2016-09" db="EMBL/GenBank/DDBJ databases">
        <title>Desulfuribacillus arsenicus sp. nov., an obligately anaerobic, dissimilatory arsenic- and antimonate-reducing bacterium isolated from anoxic sediments.</title>
        <authorList>
            <person name="Abin C.A."/>
            <person name="Hollibaugh J.T."/>
        </authorList>
    </citation>
    <scope>NUCLEOTIDE SEQUENCE [LARGE SCALE GENOMIC DNA]</scope>
    <source>
        <strain evidence="10 11">MLFW-2</strain>
    </source>
</reference>
<dbReference type="EMBL" id="MJAT01000036">
    <property type="protein sequence ID" value="OEH84775.1"/>
    <property type="molecule type" value="Genomic_DNA"/>
</dbReference>
<dbReference type="InterPro" id="IPR011994">
    <property type="entry name" value="Cytidylate_kinase_dom"/>
</dbReference>
<evidence type="ECO:0000256" key="5">
    <source>
        <dbReference type="ARBA" id="ARBA00022840"/>
    </source>
</evidence>
<comment type="catalytic activity">
    <reaction evidence="6 8">
        <text>dCMP + ATP = dCDP + ADP</text>
        <dbReference type="Rhea" id="RHEA:25094"/>
        <dbReference type="ChEBI" id="CHEBI:30616"/>
        <dbReference type="ChEBI" id="CHEBI:57566"/>
        <dbReference type="ChEBI" id="CHEBI:58593"/>
        <dbReference type="ChEBI" id="CHEBI:456216"/>
        <dbReference type="EC" id="2.7.4.25"/>
    </reaction>
</comment>
<feature type="binding site" evidence="8">
    <location>
        <begin position="10"/>
        <end position="18"/>
    </location>
    <ligand>
        <name>ATP</name>
        <dbReference type="ChEBI" id="CHEBI:30616"/>
    </ligand>
</feature>
<dbReference type="GO" id="GO:0036430">
    <property type="term" value="F:CMP kinase activity"/>
    <property type="evidence" value="ECO:0007669"/>
    <property type="project" value="RHEA"/>
</dbReference>
<dbReference type="SUPFAM" id="SSF52540">
    <property type="entry name" value="P-loop containing nucleoside triphosphate hydrolases"/>
    <property type="match status" value="1"/>
</dbReference>
<protein>
    <recommendedName>
        <fullName evidence="8">Cytidylate kinase</fullName>
        <shortName evidence="8">CK</shortName>
        <ecNumber evidence="8">2.7.4.25</ecNumber>
    </recommendedName>
    <alternativeName>
        <fullName evidence="8">Cytidine monophosphate kinase</fullName>
        <shortName evidence="8">CMP kinase</shortName>
    </alternativeName>
</protein>